<evidence type="ECO:0000256" key="7">
    <source>
        <dbReference type="ARBA" id="ARBA00048558"/>
    </source>
</evidence>
<dbReference type="PROSITE" id="PS00373">
    <property type="entry name" value="GART"/>
    <property type="match status" value="1"/>
</dbReference>
<reference evidence="11 12" key="1">
    <citation type="submission" date="2016-10" db="EMBL/GenBank/DDBJ databases">
        <title>Rodentibacter gen. nov. and new species.</title>
        <authorList>
            <person name="Christensen H."/>
        </authorList>
    </citation>
    <scope>NUCLEOTIDE SEQUENCE [LARGE SCALE GENOMIC DNA]</scope>
    <source>
        <strain evidence="11 12">CCUG17206</strain>
    </source>
</reference>
<dbReference type="GO" id="GO:0004479">
    <property type="term" value="F:methionyl-tRNA formyltransferase activity"/>
    <property type="evidence" value="ECO:0007669"/>
    <property type="project" value="UniProtKB-UniRule"/>
</dbReference>
<sequence>MKPLNIIFAGTPDFAAQHLQALLHSQHKVMAVYTQPDKPAGRGKKLQASPVKQLAEQHHLPVYQPKSLRNAEAQAELQALNADVMVVVAYGLILPKAVLDAPRLGCLNVHGSILPRWRGAAPIQRAIWAGDEQTGVTIMQMDEGLDTGDMLHKIYCDILPTETSASLYDKLAQLAPPALIEVLDQLESGKFIAEKQENSQSNYADKLSKEEAKLDWSLSSEQLERNIRAFNPWPMAYFSTEDKEGNLQTLKVYQAEVLPHQDKPVGTILRADKNGIQIATADGVLNILQLQPAGKKPMSVQDLLNGRADWFPLGKVLA</sequence>
<feature type="domain" description="Formyl transferase N-terminal" evidence="9">
    <location>
        <begin position="6"/>
        <end position="183"/>
    </location>
</feature>
<comment type="caution">
    <text evidence="11">The sequence shown here is derived from an EMBL/GenBank/DDBJ whole genome shotgun (WGS) entry which is preliminary data.</text>
</comment>
<evidence type="ECO:0000256" key="3">
    <source>
        <dbReference type="ARBA" id="ARBA00012261"/>
    </source>
</evidence>
<evidence type="ECO:0000256" key="1">
    <source>
        <dbReference type="ARBA" id="ARBA00002606"/>
    </source>
</evidence>
<dbReference type="CDD" id="cd08646">
    <property type="entry name" value="FMT_core_Met-tRNA-FMT_N"/>
    <property type="match status" value="1"/>
</dbReference>
<evidence type="ECO:0000313" key="11">
    <source>
        <dbReference type="EMBL" id="OOF42278.1"/>
    </source>
</evidence>
<keyword evidence="12" id="KW-1185">Reference proteome</keyword>
<dbReference type="OrthoDB" id="9802815at2"/>
<dbReference type="InterPro" id="IPR041711">
    <property type="entry name" value="Met-tRNA-FMT_N"/>
</dbReference>
<dbReference type="InterPro" id="IPR011034">
    <property type="entry name" value="Formyl_transferase-like_C_sf"/>
</dbReference>
<dbReference type="InterPro" id="IPR005794">
    <property type="entry name" value="Fmt"/>
</dbReference>
<dbReference type="PANTHER" id="PTHR11138">
    <property type="entry name" value="METHIONYL-TRNA FORMYLTRANSFERASE"/>
    <property type="match status" value="1"/>
</dbReference>
<evidence type="ECO:0000313" key="12">
    <source>
        <dbReference type="Proteomes" id="UP000189433"/>
    </source>
</evidence>
<dbReference type="HAMAP" id="MF_00182">
    <property type="entry name" value="Formyl_trans"/>
    <property type="match status" value="1"/>
</dbReference>
<evidence type="ECO:0000259" key="10">
    <source>
        <dbReference type="Pfam" id="PF02911"/>
    </source>
</evidence>
<dbReference type="InterPro" id="IPR036477">
    <property type="entry name" value="Formyl_transf_N_sf"/>
</dbReference>
<evidence type="ECO:0000256" key="8">
    <source>
        <dbReference type="HAMAP-Rule" id="MF_00182"/>
    </source>
</evidence>
<comment type="catalytic activity">
    <reaction evidence="7 8">
        <text>L-methionyl-tRNA(fMet) + (6R)-10-formyltetrahydrofolate = N-formyl-L-methionyl-tRNA(fMet) + (6S)-5,6,7,8-tetrahydrofolate + H(+)</text>
        <dbReference type="Rhea" id="RHEA:24380"/>
        <dbReference type="Rhea" id="RHEA-COMP:9952"/>
        <dbReference type="Rhea" id="RHEA-COMP:9953"/>
        <dbReference type="ChEBI" id="CHEBI:15378"/>
        <dbReference type="ChEBI" id="CHEBI:57453"/>
        <dbReference type="ChEBI" id="CHEBI:78530"/>
        <dbReference type="ChEBI" id="CHEBI:78844"/>
        <dbReference type="ChEBI" id="CHEBI:195366"/>
        <dbReference type="EC" id="2.1.2.9"/>
    </reaction>
</comment>
<dbReference type="FunFam" id="3.40.50.170:FF:000003">
    <property type="entry name" value="Methionyl-tRNA formyltransferase"/>
    <property type="match status" value="1"/>
</dbReference>
<proteinExistence type="inferred from homology"/>
<dbReference type="Pfam" id="PF00551">
    <property type="entry name" value="Formyl_trans_N"/>
    <property type="match status" value="1"/>
</dbReference>
<evidence type="ECO:0000256" key="5">
    <source>
        <dbReference type="ARBA" id="ARBA00022679"/>
    </source>
</evidence>
<dbReference type="InterPro" id="IPR005793">
    <property type="entry name" value="Formyl_trans_C"/>
</dbReference>
<dbReference type="InterPro" id="IPR002376">
    <property type="entry name" value="Formyl_transf_N"/>
</dbReference>
<evidence type="ECO:0000256" key="4">
    <source>
        <dbReference type="ARBA" id="ARBA00016014"/>
    </source>
</evidence>
<comment type="similarity">
    <text evidence="2 8">Belongs to the Fmt family.</text>
</comment>
<dbReference type="InterPro" id="IPR037022">
    <property type="entry name" value="Formyl_trans_C_sf"/>
</dbReference>
<comment type="function">
    <text evidence="1 8">Attaches a formyl group to the free amino group of methionyl-tRNA(fMet). The formyl group appears to play a dual role in the initiator identity of N-formylmethionyl-tRNA by promoting its recognition by IF2 and preventing the misappropriation of this tRNA by the elongation apparatus.</text>
</comment>
<organism evidence="11 12">
    <name type="scientific">Rodentibacter rarus</name>
    <dbReference type="NCBI Taxonomy" id="1908260"/>
    <lineage>
        <taxon>Bacteria</taxon>
        <taxon>Pseudomonadati</taxon>
        <taxon>Pseudomonadota</taxon>
        <taxon>Gammaproteobacteria</taxon>
        <taxon>Pasteurellales</taxon>
        <taxon>Pasteurellaceae</taxon>
        <taxon>Rodentibacter</taxon>
    </lineage>
</organism>
<dbReference type="Pfam" id="PF02911">
    <property type="entry name" value="Formyl_trans_C"/>
    <property type="match status" value="1"/>
</dbReference>
<feature type="domain" description="Formyl transferase C-terminal" evidence="10">
    <location>
        <begin position="206"/>
        <end position="307"/>
    </location>
</feature>
<dbReference type="SUPFAM" id="SSF53328">
    <property type="entry name" value="Formyltransferase"/>
    <property type="match status" value="1"/>
</dbReference>
<name>A0A1V3ILW5_9PAST</name>
<dbReference type="NCBIfam" id="TIGR00460">
    <property type="entry name" value="fmt"/>
    <property type="match status" value="1"/>
</dbReference>
<gene>
    <name evidence="8" type="primary">fmt</name>
    <name evidence="11" type="ORF">BKK50_07145</name>
</gene>
<dbReference type="Proteomes" id="UP000189433">
    <property type="component" value="Unassembled WGS sequence"/>
</dbReference>
<protein>
    <recommendedName>
        <fullName evidence="4 8">Methionyl-tRNA formyltransferase</fullName>
        <ecNumber evidence="3 8">2.1.2.9</ecNumber>
    </recommendedName>
</protein>
<accession>A0A1V3ILW5</accession>
<dbReference type="Gene3D" id="3.40.50.170">
    <property type="entry name" value="Formyl transferase, N-terminal domain"/>
    <property type="match status" value="1"/>
</dbReference>
<dbReference type="CDD" id="cd08704">
    <property type="entry name" value="Met_tRNA_FMT_C"/>
    <property type="match status" value="1"/>
</dbReference>
<dbReference type="PANTHER" id="PTHR11138:SF5">
    <property type="entry name" value="METHIONYL-TRNA FORMYLTRANSFERASE, MITOCHONDRIAL"/>
    <property type="match status" value="1"/>
</dbReference>
<dbReference type="RefSeq" id="WP_077416785.1">
    <property type="nucleotide sequence ID" value="NZ_MLHI01000068.1"/>
</dbReference>
<dbReference type="AlphaFoldDB" id="A0A1V3ILW5"/>
<evidence type="ECO:0000256" key="2">
    <source>
        <dbReference type="ARBA" id="ARBA00010699"/>
    </source>
</evidence>
<evidence type="ECO:0000259" key="9">
    <source>
        <dbReference type="Pfam" id="PF00551"/>
    </source>
</evidence>
<dbReference type="InterPro" id="IPR001555">
    <property type="entry name" value="GART_AS"/>
</dbReference>
<dbReference type="Gene3D" id="3.10.25.10">
    <property type="entry name" value="Formyl transferase, C-terminal domain"/>
    <property type="match status" value="1"/>
</dbReference>
<evidence type="ECO:0000256" key="6">
    <source>
        <dbReference type="ARBA" id="ARBA00022917"/>
    </source>
</evidence>
<dbReference type="EMBL" id="MLHJ01000064">
    <property type="protein sequence ID" value="OOF42278.1"/>
    <property type="molecule type" value="Genomic_DNA"/>
</dbReference>
<dbReference type="STRING" id="1908260.BKK50_07145"/>
<keyword evidence="6 8" id="KW-0648">Protein biosynthesis</keyword>
<dbReference type="EC" id="2.1.2.9" evidence="3 8"/>
<dbReference type="SUPFAM" id="SSF50486">
    <property type="entry name" value="FMT C-terminal domain-like"/>
    <property type="match status" value="1"/>
</dbReference>
<dbReference type="InterPro" id="IPR044135">
    <property type="entry name" value="Met-tRNA-FMT_C"/>
</dbReference>
<dbReference type="GO" id="GO:0005829">
    <property type="term" value="C:cytosol"/>
    <property type="evidence" value="ECO:0007669"/>
    <property type="project" value="TreeGrafter"/>
</dbReference>
<feature type="binding site" evidence="8">
    <location>
        <begin position="112"/>
        <end position="115"/>
    </location>
    <ligand>
        <name>(6S)-5,6,7,8-tetrahydrofolate</name>
        <dbReference type="ChEBI" id="CHEBI:57453"/>
    </ligand>
</feature>
<keyword evidence="5 8" id="KW-0808">Transferase</keyword>